<keyword evidence="2" id="KW-0175">Coiled coil</keyword>
<dbReference type="Gene3D" id="2.40.420.20">
    <property type="match status" value="1"/>
</dbReference>
<sequence length="361" mass="39423">MMTNILKYLLVPTAITVALCSASVALARTASIVQLEPVTQKTIVNEIDLVGTINAIEASTLSSYVSGIVKTVHVKEGDAVKKGDTLLSLDDELTRFEHQKAVSSVNEANIRFAEAKRLLKEAESLQAGRDISITEVQSRKSNVQLLQSQVAQLQAEESRLRALLSQHHLRAPYSGIISERFIHVGEWAAQGVQMFALTDDSGLTADFRIPEHYYAKISTRAAITLDCNGQKIASTITHQVPVSDRISRTFLIKTDVSACNNFLPGVSVKATLKLPNAETGLLINRDAINRYPNGRTTVWVASKHDEEGHYIVSEKAVTPGTYMNNTVEVLDSELQQDQLIVTRGNEGLMEGNVVRVADSGA</sequence>
<dbReference type="Pfam" id="PF25973">
    <property type="entry name" value="BSH_CzcB"/>
    <property type="match status" value="1"/>
</dbReference>
<feature type="domain" description="CzcB-like barrel-sandwich hybrid" evidence="4">
    <location>
        <begin position="62"/>
        <end position="199"/>
    </location>
</feature>
<dbReference type="SUPFAM" id="SSF111369">
    <property type="entry name" value="HlyD-like secretion proteins"/>
    <property type="match status" value="1"/>
</dbReference>
<dbReference type="InterPro" id="IPR058647">
    <property type="entry name" value="BSH_CzcB-like"/>
</dbReference>
<feature type="signal peptide" evidence="3">
    <location>
        <begin position="1"/>
        <end position="27"/>
    </location>
</feature>
<accession>A0A7H1J7H1</accession>
<evidence type="ECO:0000256" key="3">
    <source>
        <dbReference type="SAM" id="SignalP"/>
    </source>
</evidence>
<feature type="chain" id="PRO_5028948148" evidence="3">
    <location>
        <begin position="28"/>
        <end position="361"/>
    </location>
</feature>
<dbReference type="PANTHER" id="PTHR30469:SF15">
    <property type="entry name" value="HLYD FAMILY OF SECRETION PROTEINS"/>
    <property type="match status" value="1"/>
</dbReference>
<keyword evidence="3" id="KW-0732">Signal</keyword>
<dbReference type="Gene3D" id="1.10.287.470">
    <property type="entry name" value="Helix hairpin bin"/>
    <property type="match status" value="1"/>
</dbReference>
<dbReference type="PANTHER" id="PTHR30469">
    <property type="entry name" value="MULTIDRUG RESISTANCE PROTEIN MDTA"/>
    <property type="match status" value="1"/>
</dbReference>
<dbReference type="NCBIfam" id="TIGR01730">
    <property type="entry name" value="RND_mfp"/>
    <property type="match status" value="1"/>
</dbReference>
<name>A0A7H1J7H1_9GAMM</name>
<evidence type="ECO:0000313" key="5">
    <source>
        <dbReference type="EMBL" id="QNT06437.1"/>
    </source>
</evidence>
<gene>
    <name evidence="5" type="ORF">IBG28_01860</name>
</gene>
<dbReference type="GO" id="GO:0015562">
    <property type="term" value="F:efflux transmembrane transporter activity"/>
    <property type="evidence" value="ECO:0007669"/>
    <property type="project" value="TreeGrafter"/>
</dbReference>
<evidence type="ECO:0000313" key="6">
    <source>
        <dbReference type="Proteomes" id="UP000516370"/>
    </source>
</evidence>
<dbReference type="EMBL" id="CP061081">
    <property type="protein sequence ID" value="QNT06437.1"/>
    <property type="molecule type" value="Genomic_DNA"/>
</dbReference>
<organism evidence="5 6">
    <name type="scientific">Marinomonas arctica</name>
    <dbReference type="NCBI Taxonomy" id="383750"/>
    <lineage>
        <taxon>Bacteria</taxon>
        <taxon>Pseudomonadati</taxon>
        <taxon>Pseudomonadota</taxon>
        <taxon>Gammaproteobacteria</taxon>
        <taxon>Oceanospirillales</taxon>
        <taxon>Oceanospirillaceae</taxon>
        <taxon>Marinomonas</taxon>
    </lineage>
</organism>
<dbReference type="AlphaFoldDB" id="A0A7H1J7H1"/>
<proteinExistence type="inferred from homology"/>
<keyword evidence="6" id="KW-1185">Reference proteome</keyword>
<dbReference type="Gene3D" id="2.40.50.100">
    <property type="match status" value="1"/>
</dbReference>
<dbReference type="RefSeq" id="WP_162623492.1">
    <property type="nucleotide sequence ID" value="NZ_BMLJ01000008.1"/>
</dbReference>
<evidence type="ECO:0000256" key="1">
    <source>
        <dbReference type="ARBA" id="ARBA00009477"/>
    </source>
</evidence>
<comment type="similarity">
    <text evidence="1">Belongs to the membrane fusion protein (MFP) (TC 8.A.1) family.</text>
</comment>
<dbReference type="GO" id="GO:1990281">
    <property type="term" value="C:efflux pump complex"/>
    <property type="evidence" value="ECO:0007669"/>
    <property type="project" value="TreeGrafter"/>
</dbReference>
<evidence type="ECO:0000259" key="4">
    <source>
        <dbReference type="Pfam" id="PF25973"/>
    </source>
</evidence>
<protein>
    <submittedName>
        <fullName evidence="5">Efflux RND transporter periplasmic adaptor subunit</fullName>
    </submittedName>
</protein>
<dbReference type="InterPro" id="IPR006143">
    <property type="entry name" value="RND_pump_MFP"/>
</dbReference>
<dbReference type="KEGG" id="mard:IBG28_01860"/>
<feature type="coiled-coil region" evidence="2">
    <location>
        <begin position="105"/>
        <end position="166"/>
    </location>
</feature>
<dbReference type="Gene3D" id="2.40.30.170">
    <property type="match status" value="1"/>
</dbReference>
<dbReference type="Proteomes" id="UP000516370">
    <property type="component" value="Chromosome"/>
</dbReference>
<evidence type="ECO:0000256" key="2">
    <source>
        <dbReference type="SAM" id="Coils"/>
    </source>
</evidence>
<reference evidence="5 6" key="1">
    <citation type="submission" date="2020-09" db="EMBL/GenBank/DDBJ databases">
        <title>Complete genome sequence of an Arctic sea ice bacterium Marinomonas arctica BSI20414.</title>
        <authorList>
            <person name="Liao L."/>
            <person name="Chen B."/>
        </authorList>
    </citation>
    <scope>NUCLEOTIDE SEQUENCE [LARGE SCALE GENOMIC DNA]</scope>
    <source>
        <strain evidence="5 6">BSI20414</strain>
    </source>
</reference>